<dbReference type="Pfam" id="PF01820">
    <property type="entry name" value="Dala_Dala_lig_N"/>
    <property type="match status" value="1"/>
</dbReference>
<keyword evidence="10 21" id="KW-0547">Nucleotide-binding</keyword>
<comment type="subcellular location">
    <subcellularLocation>
        <location evidence="3 18">Cytoplasm</location>
    </subcellularLocation>
</comment>
<comment type="similarity">
    <text evidence="5 18">Belongs to the D-alanine--D-alanine ligase family.</text>
</comment>
<keyword evidence="9 20" id="KW-0479">Metal-binding</keyword>
<feature type="active site" evidence="19">
    <location>
        <position position="282"/>
    </location>
</feature>
<dbReference type="PANTHER" id="PTHR23132">
    <property type="entry name" value="D-ALANINE--D-ALANINE LIGASE"/>
    <property type="match status" value="1"/>
</dbReference>
<evidence type="ECO:0000256" key="6">
    <source>
        <dbReference type="ARBA" id="ARBA00012216"/>
    </source>
</evidence>
<dbReference type="InterPro" id="IPR011127">
    <property type="entry name" value="Dala_Dala_lig_N"/>
</dbReference>
<evidence type="ECO:0000256" key="12">
    <source>
        <dbReference type="ARBA" id="ARBA00022842"/>
    </source>
</evidence>
<dbReference type="FunFam" id="3.30.470.20:FF:000008">
    <property type="entry name" value="D-alanine--D-alanine ligase"/>
    <property type="match status" value="1"/>
</dbReference>
<evidence type="ECO:0000256" key="14">
    <source>
        <dbReference type="ARBA" id="ARBA00022984"/>
    </source>
</evidence>
<feature type="binding site" evidence="20">
    <location>
        <position position="271"/>
    </location>
    <ligand>
        <name>Mg(2+)</name>
        <dbReference type="ChEBI" id="CHEBI:18420"/>
        <label>2</label>
    </ligand>
</feature>
<dbReference type="PROSITE" id="PS50975">
    <property type="entry name" value="ATP_GRASP"/>
    <property type="match status" value="1"/>
</dbReference>
<dbReference type="Pfam" id="PF07478">
    <property type="entry name" value="Dala_Dala_lig_C"/>
    <property type="match status" value="1"/>
</dbReference>
<dbReference type="SUPFAM" id="SSF52440">
    <property type="entry name" value="PreATP-grasp domain"/>
    <property type="match status" value="1"/>
</dbReference>
<evidence type="ECO:0000313" key="24">
    <source>
        <dbReference type="Proteomes" id="UP000068447"/>
    </source>
</evidence>
<dbReference type="EMBL" id="CP013650">
    <property type="protein sequence ID" value="ALS99655.1"/>
    <property type="molecule type" value="Genomic_DNA"/>
</dbReference>
<reference evidence="23 24" key="1">
    <citation type="submission" date="2015-12" db="EMBL/GenBank/DDBJ databases">
        <title>Complete genome of Lacimicrobium alkaliphilum KCTC 32984.</title>
        <authorList>
            <person name="Kim S.-G."/>
            <person name="Lee Y.-J."/>
        </authorList>
    </citation>
    <scope>NUCLEOTIDE SEQUENCE [LARGE SCALE GENOMIC DNA]</scope>
    <source>
        <strain evidence="23 24">YelD216</strain>
    </source>
</reference>
<feature type="binding site" evidence="20">
    <location>
        <position position="273"/>
    </location>
    <ligand>
        <name>Mg(2+)</name>
        <dbReference type="ChEBI" id="CHEBI:18420"/>
        <label>2</label>
    </ligand>
</feature>
<evidence type="ECO:0000256" key="7">
    <source>
        <dbReference type="ARBA" id="ARBA00022490"/>
    </source>
</evidence>
<dbReference type="GO" id="GO:0009252">
    <property type="term" value="P:peptidoglycan biosynthetic process"/>
    <property type="evidence" value="ECO:0007669"/>
    <property type="project" value="UniProtKB-UniRule"/>
</dbReference>
<dbReference type="InterPro" id="IPR011095">
    <property type="entry name" value="Dala_Dala_lig_C"/>
</dbReference>
<dbReference type="UniPathway" id="UPA00219"/>
<proteinExistence type="inferred from homology"/>
<dbReference type="HAMAP" id="MF_00047">
    <property type="entry name" value="Dala_Dala_lig"/>
    <property type="match status" value="1"/>
</dbReference>
<organism evidence="23 24">
    <name type="scientific">Lacimicrobium alkaliphilum</name>
    <dbReference type="NCBI Taxonomy" id="1526571"/>
    <lineage>
        <taxon>Bacteria</taxon>
        <taxon>Pseudomonadati</taxon>
        <taxon>Pseudomonadota</taxon>
        <taxon>Gammaproteobacteria</taxon>
        <taxon>Alteromonadales</taxon>
        <taxon>Alteromonadaceae</taxon>
        <taxon>Lacimicrobium</taxon>
    </lineage>
</organism>
<dbReference type="GO" id="GO:0005524">
    <property type="term" value="F:ATP binding"/>
    <property type="evidence" value="ECO:0007669"/>
    <property type="project" value="UniProtKB-UniRule"/>
</dbReference>
<evidence type="ECO:0000256" key="8">
    <source>
        <dbReference type="ARBA" id="ARBA00022598"/>
    </source>
</evidence>
<protein>
    <recommendedName>
        <fullName evidence="6 18">D-alanine--D-alanine ligase</fullName>
        <ecNumber evidence="6 18">6.3.2.4</ecNumber>
    </recommendedName>
    <alternativeName>
        <fullName evidence="18">D-Ala-D-Ala ligase</fullName>
    </alternativeName>
    <alternativeName>
        <fullName evidence="18">D-alanylalanine synthetase</fullName>
    </alternativeName>
</protein>
<dbReference type="GO" id="GO:0008716">
    <property type="term" value="F:D-alanine-D-alanine ligase activity"/>
    <property type="evidence" value="ECO:0007669"/>
    <property type="project" value="UniProtKB-UniRule"/>
</dbReference>
<keyword evidence="16 18" id="KW-0961">Cell wall biogenesis/degradation</keyword>
<dbReference type="FunFam" id="3.40.50.20:FF:000013">
    <property type="entry name" value="D-alanine--D-alanine ligase"/>
    <property type="match status" value="1"/>
</dbReference>
<evidence type="ECO:0000256" key="1">
    <source>
        <dbReference type="ARBA" id="ARBA00001936"/>
    </source>
</evidence>
<dbReference type="Proteomes" id="UP000068447">
    <property type="component" value="Chromosome"/>
</dbReference>
<comment type="cofactor">
    <cofactor evidence="20">
        <name>Mg(2+)</name>
        <dbReference type="ChEBI" id="CHEBI:18420"/>
    </cofactor>
    <cofactor evidence="20">
        <name>Mn(2+)</name>
        <dbReference type="ChEBI" id="CHEBI:29035"/>
    </cofactor>
    <text evidence="20">Binds 2 magnesium or manganese ions per subunit.</text>
</comment>
<dbReference type="RefSeq" id="WP_062482413.1">
    <property type="nucleotide sequence ID" value="NZ_CP013650.1"/>
</dbReference>
<dbReference type="PROSITE" id="PS00843">
    <property type="entry name" value="DALA_DALA_LIGASE_1"/>
    <property type="match status" value="1"/>
</dbReference>
<evidence type="ECO:0000256" key="16">
    <source>
        <dbReference type="ARBA" id="ARBA00023316"/>
    </source>
</evidence>
<evidence type="ECO:0000256" key="19">
    <source>
        <dbReference type="PIRSR" id="PIRSR039102-1"/>
    </source>
</evidence>
<evidence type="ECO:0000256" key="5">
    <source>
        <dbReference type="ARBA" id="ARBA00010871"/>
    </source>
</evidence>
<feature type="binding site" evidence="20">
    <location>
        <position position="258"/>
    </location>
    <ligand>
        <name>Mg(2+)</name>
        <dbReference type="ChEBI" id="CHEBI:18420"/>
        <label>1</label>
    </ligand>
</feature>
<dbReference type="AlphaFoldDB" id="A0A0U2ZKX0"/>
<keyword evidence="12 20" id="KW-0460">Magnesium</keyword>
<keyword evidence="13 18" id="KW-0133">Cell shape</keyword>
<evidence type="ECO:0000256" key="4">
    <source>
        <dbReference type="ARBA" id="ARBA00004752"/>
    </source>
</evidence>
<feature type="binding site" evidence="20">
    <location>
        <position position="271"/>
    </location>
    <ligand>
        <name>Mg(2+)</name>
        <dbReference type="ChEBI" id="CHEBI:18420"/>
        <label>1</label>
    </ligand>
</feature>
<sequence length="310" mass="33388">MQVSEFGKVAVMFGGNSAERDVSLKSGTAVLQALLKAGVDAHAFDPAEQPLSVLLDEQFDRVLIMLHGRGGEDGSMQGALQLLGLPYTGSGVLGSALAMDKIRSKQLWQSLDLPTSAFVVAEKSTFEAAGCEDIIARLGGTVMVKPAREGSSIGMAKVTSADALRQAVTAAFEYDNEVLLERYIQGREFTVSLLQGQALPSIRMQTPRDFYDYEAKYQASSTEYFCPGGLSDELELRLADLAQQAFKAVGGSGWGRVDFMQDTEGNFYLLEANTVPGMTQKSLVPMAARQAGIDFGQLSLSILQTSKECR</sequence>
<dbReference type="OrthoDB" id="9813261at2"/>
<evidence type="ECO:0000256" key="3">
    <source>
        <dbReference type="ARBA" id="ARBA00004496"/>
    </source>
</evidence>
<dbReference type="Gene3D" id="3.40.50.20">
    <property type="match status" value="1"/>
</dbReference>
<keyword evidence="15 20" id="KW-0464">Manganese</keyword>
<evidence type="ECO:0000256" key="20">
    <source>
        <dbReference type="PIRSR" id="PIRSR039102-3"/>
    </source>
</evidence>
<comment type="catalytic activity">
    <reaction evidence="17 18">
        <text>2 D-alanine + ATP = D-alanyl-D-alanine + ADP + phosphate + H(+)</text>
        <dbReference type="Rhea" id="RHEA:11224"/>
        <dbReference type="ChEBI" id="CHEBI:15378"/>
        <dbReference type="ChEBI" id="CHEBI:30616"/>
        <dbReference type="ChEBI" id="CHEBI:43474"/>
        <dbReference type="ChEBI" id="CHEBI:57416"/>
        <dbReference type="ChEBI" id="CHEBI:57822"/>
        <dbReference type="ChEBI" id="CHEBI:456216"/>
        <dbReference type="EC" id="6.3.2.4"/>
    </reaction>
</comment>
<accession>A0A0U2ZKX0</accession>
<dbReference type="EC" id="6.3.2.4" evidence="6 18"/>
<evidence type="ECO:0000256" key="21">
    <source>
        <dbReference type="PROSITE-ProRule" id="PRU00409"/>
    </source>
</evidence>
<keyword evidence="24" id="KW-1185">Reference proteome</keyword>
<comment type="pathway">
    <text evidence="4 18">Cell wall biogenesis; peptidoglycan biosynthesis.</text>
</comment>
<evidence type="ECO:0000256" key="2">
    <source>
        <dbReference type="ARBA" id="ARBA00003921"/>
    </source>
</evidence>
<keyword evidence="8 18" id="KW-0436">Ligase</keyword>
<dbReference type="GO" id="GO:0046872">
    <property type="term" value="F:metal ion binding"/>
    <property type="evidence" value="ECO:0007669"/>
    <property type="project" value="UniProtKB-KW"/>
</dbReference>
<keyword evidence="7 18" id="KW-0963">Cytoplasm</keyword>
<dbReference type="KEGG" id="lal:AT746_16220"/>
<dbReference type="PIRSF" id="PIRSF039102">
    <property type="entry name" value="Ddl/VanB"/>
    <property type="match status" value="1"/>
</dbReference>
<evidence type="ECO:0000256" key="13">
    <source>
        <dbReference type="ARBA" id="ARBA00022960"/>
    </source>
</evidence>
<dbReference type="Gene3D" id="3.30.470.20">
    <property type="entry name" value="ATP-grasp fold, B domain"/>
    <property type="match status" value="1"/>
</dbReference>
<keyword evidence="11 21" id="KW-0067">ATP-binding</keyword>
<dbReference type="InterPro" id="IPR016185">
    <property type="entry name" value="PreATP-grasp_dom_sf"/>
</dbReference>
<dbReference type="PANTHER" id="PTHR23132:SF23">
    <property type="entry name" value="D-ALANINE--D-ALANINE LIGASE B"/>
    <property type="match status" value="1"/>
</dbReference>
<dbReference type="NCBIfam" id="NF002378">
    <property type="entry name" value="PRK01372.1"/>
    <property type="match status" value="1"/>
</dbReference>
<evidence type="ECO:0000259" key="22">
    <source>
        <dbReference type="PROSITE" id="PS50975"/>
    </source>
</evidence>
<feature type="domain" description="ATP-grasp" evidence="22">
    <location>
        <begin position="105"/>
        <end position="304"/>
    </location>
</feature>
<dbReference type="STRING" id="1526571.AT746_16220"/>
<dbReference type="InterPro" id="IPR005905">
    <property type="entry name" value="D_ala_D_ala"/>
</dbReference>
<dbReference type="InterPro" id="IPR013815">
    <property type="entry name" value="ATP_grasp_subdomain_1"/>
</dbReference>
<feature type="active site" evidence="19">
    <location>
        <position position="151"/>
    </location>
</feature>
<feature type="active site" evidence="19">
    <location>
        <position position="19"/>
    </location>
</feature>
<evidence type="ECO:0000256" key="17">
    <source>
        <dbReference type="ARBA" id="ARBA00047614"/>
    </source>
</evidence>
<evidence type="ECO:0000256" key="9">
    <source>
        <dbReference type="ARBA" id="ARBA00022723"/>
    </source>
</evidence>
<dbReference type="GO" id="GO:0008360">
    <property type="term" value="P:regulation of cell shape"/>
    <property type="evidence" value="ECO:0007669"/>
    <property type="project" value="UniProtKB-KW"/>
</dbReference>
<gene>
    <name evidence="18" type="primary">ddl</name>
    <name evidence="23" type="ORF">AT746_16220</name>
</gene>
<evidence type="ECO:0000256" key="15">
    <source>
        <dbReference type="ARBA" id="ARBA00023211"/>
    </source>
</evidence>
<evidence type="ECO:0000313" key="23">
    <source>
        <dbReference type="EMBL" id="ALS99655.1"/>
    </source>
</evidence>
<evidence type="ECO:0000256" key="10">
    <source>
        <dbReference type="ARBA" id="ARBA00022741"/>
    </source>
</evidence>
<comment type="cofactor">
    <cofactor evidence="1">
        <name>Mn(2+)</name>
        <dbReference type="ChEBI" id="CHEBI:29035"/>
    </cofactor>
</comment>
<dbReference type="SUPFAM" id="SSF56059">
    <property type="entry name" value="Glutathione synthetase ATP-binding domain-like"/>
    <property type="match status" value="1"/>
</dbReference>
<dbReference type="InterPro" id="IPR011761">
    <property type="entry name" value="ATP-grasp"/>
</dbReference>
<dbReference type="NCBIfam" id="TIGR01205">
    <property type="entry name" value="D_ala_D_alaTIGR"/>
    <property type="match status" value="1"/>
</dbReference>
<comment type="function">
    <text evidence="2 18">Cell wall formation.</text>
</comment>
<evidence type="ECO:0000256" key="18">
    <source>
        <dbReference type="HAMAP-Rule" id="MF_00047"/>
    </source>
</evidence>
<evidence type="ECO:0000256" key="11">
    <source>
        <dbReference type="ARBA" id="ARBA00022840"/>
    </source>
</evidence>
<dbReference type="GO" id="GO:0071555">
    <property type="term" value="P:cell wall organization"/>
    <property type="evidence" value="ECO:0007669"/>
    <property type="project" value="UniProtKB-KW"/>
</dbReference>
<dbReference type="Gene3D" id="3.30.1490.20">
    <property type="entry name" value="ATP-grasp fold, A domain"/>
    <property type="match status" value="1"/>
</dbReference>
<dbReference type="GO" id="GO:0005829">
    <property type="term" value="C:cytosol"/>
    <property type="evidence" value="ECO:0007669"/>
    <property type="project" value="TreeGrafter"/>
</dbReference>
<dbReference type="InterPro" id="IPR000291">
    <property type="entry name" value="D-Ala_lig_Van_CS"/>
</dbReference>
<dbReference type="PROSITE" id="PS00844">
    <property type="entry name" value="DALA_DALA_LIGASE_2"/>
    <property type="match status" value="1"/>
</dbReference>
<keyword evidence="14 18" id="KW-0573">Peptidoglycan synthesis</keyword>
<name>A0A0U2ZKX0_9ALTE</name>